<protein>
    <recommendedName>
        <fullName evidence="5">DUF262 domain-containing protein</fullName>
    </recommendedName>
</protein>
<dbReference type="AlphaFoldDB" id="R2SR20"/>
<evidence type="ECO:0000313" key="4">
    <source>
        <dbReference type="Proteomes" id="UP000013782"/>
    </source>
</evidence>
<dbReference type="Proteomes" id="UP000013782">
    <property type="component" value="Unassembled WGS sequence"/>
</dbReference>
<dbReference type="InterPro" id="IPR011089">
    <property type="entry name" value="GmrSD_C"/>
</dbReference>
<feature type="domain" description="GmrSD restriction endonucleases C-terminal" evidence="2">
    <location>
        <begin position="367"/>
        <end position="508"/>
    </location>
</feature>
<dbReference type="PANTHER" id="PTHR35149:SF2">
    <property type="entry name" value="DUF262 DOMAIN-CONTAINING PROTEIN"/>
    <property type="match status" value="1"/>
</dbReference>
<accession>R2SR20</accession>
<gene>
    <name evidence="3" type="ORF">UAU_01213</name>
</gene>
<name>R2SR20_9ENTE</name>
<dbReference type="HOGENOM" id="CLU_011736_2_0_9"/>
<sequence>MVTLEKDQKKTHFFGSIVVKPGDLSQEIIIIDGQQRLTTTCLLLLAMRNWMQNKQKYGKRINPNNLNDAYLVDSFSRDIYKYKLKPNPRDFNAYKKLFKDEKYFIKNSNITANYEYFYSELERISIDLDILMSSIEKLQVMVVNLNSPEDDPQLIFESLNSTGVDLTDADKIRNFLLMNEKQEEQQFYFENYWEPIEERTHFQLSAFFRDYLTLKNGKYLTIAKVYETFVSFYKRKCESKKSFFDELSDYSLAYQQILEASTKNQKIDSILNRFNELQVTVIRPFLLAILHDFNRNEIDEDVIIDILSILETYIARRMIAKIPSNALNKVIATLYKDINKIDRETNITLKDVLSYILLSKTNTAKLPDDQEILEKLRTNDFYNINSSFRTYFFERIENFDHVEALQIYQGVKDQKYSVEHIMPRHLSREWKNELGQNYLQVHQTYLNRLGNLTLTGYNSKYSNRSFEEKQKMEKGFKDSHFVNLNRIPANVRRWGEEEIVLRTEELSKTALKVWPYPETKYSPSSRENQLIVFDGEQHQDKGLQFYY</sequence>
<evidence type="ECO:0000313" key="3">
    <source>
        <dbReference type="EMBL" id="EOH95251.1"/>
    </source>
</evidence>
<dbReference type="STRING" id="160454.RV10_GL000555"/>
<comment type="caution">
    <text evidence="3">The sequence shown here is derived from an EMBL/GenBank/DDBJ whole genome shotgun (WGS) entry which is preliminary data.</text>
</comment>
<dbReference type="RefSeq" id="WP_010756243.1">
    <property type="nucleotide sequence ID" value="NZ_KB946307.1"/>
</dbReference>
<proteinExistence type="predicted"/>
<dbReference type="EMBL" id="AJAQ01000011">
    <property type="protein sequence ID" value="EOH95251.1"/>
    <property type="molecule type" value="Genomic_DNA"/>
</dbReference>
<dbReference type="eggNOG" id="COG1479">
    <property type="taxonomic scope" value="Bacteria"/>
</dbReference>
<reference evidence="3 4" key="1">
    <citation type="submission" date="2013-02" db="EMBL/GenBank/DDBJ databases">
        <title>The Genome Sequence of Enterococcus pallens BAA-351.</title>
        <authorList>
            <consortium name="The Broad Institute Genome Sequencing Platform"/>
            <consortium name="The Broad Institute Genome Sequencing Center for Infectious Disease"/>
            <person name="Earl A.M."/>
            <person name="Gilmore M.S."/>
            <person name="Lebreton F."/>
            <person name="Walker B."/>
            <person name="Young S.K."/>
            <person name="Zeng Q."/>
            <person name="Gargeya S."/>
            <person name="Fitzgerald M."/>
            <person name="Haas B."/>
            <person name="Abouelleil A."/>
            <person name="Alvarado L."/>
            <person name="Arachchi H.M."/>
            <person name="Berlin A.M."/>
            <person name="Chapman S.B."/>
            <person name="Dewar J."/>
            <person name="Goldberg J."/>
            <person name="Griggs A."/>
            <person name="Gujja S."/>
            <person name="Hansen M."/>
            <person name="Howarth C."/>
            <person name="Imamovic A."/>
            <person name="Larimer J."/>
            <person name="McCowan C."/>
            <person name="Murphy C."/>
            <person name="Neiman D."/>
            <person name="Pearson M."/>
            <person name="Priest M."/>
            <person name="Roberts A."/>
            <person name="Saif S."/>
            <person name="Shea T."/>
            <person name="Sisk P."/>
            <person name="Sykes S."/>
            <person name="Wortman J."/>
            <person name="Nusbaum C."/>
            <person name="Birren B."/>
        </authorList>
    </citation>
    <scope>NUCLEOTIDE SEQUENCE [LARGE SCALE GENOMIC DNA]</scope>
    <source>
        <strain evidence="3 4">ATCC BAA-351</strain>
    </source>
</reference>
<dbReference type="InterPro" id="IPR004919">
    <property type="entry name" value="GmrSD_N"/>
</dbReference>
<dbReference type="OrthoDB" id="9798761at2"/>
<organism evidence="3 4">
    <name type="scientific">Enterococcus pallens ATCC BAA-351</name>
    <dbReference type="NCBI Taxonomy" id="1158607"/>
    <lineage>
        <taxon>Bacteria</taxon>
        <taxon>Bacillati</taxon>
        <taxon>Bacillota</taxon>
        <taxon>Bacilli</taxon>
        <taxon>Lactobacillales</taxon>
        <taxon>Enterococcaceae</taxon>
        <taxon>Enterococcus</taxon>
    </lineage>
</organism>
<keyword evidence="4" id="KW-1185">Reference proteome</keyword>
<dbReference type="PANTHER" id="PTHR35149">
    <property type="entry name" value="SLL5132 PROTEIN"/>
    <property type="match status" value="1"/>
</dbReference>
<dbReference type="Pfam" id="PF07510">
    <property type="entry name" value="GmrSD_C"/>
    <property type="match status" value="1"/>
</dbReference>
<evidence type="ECO:0000259" key="1">
    <source>
        <dbReference type="Pfam" id="PF03235"/>
    </source>
</evidence>
<evidence type="ECO:0000259" key="2">
    <source>
        <dbReference type="Pfam" id="PF07510"/>
    </source>
</evidence>
<feature type="domain" description="GmrSD restriction endonucleases N-terminal" evidence="1">
    <location>
        <begin position="9"/>
        <end position="177"/>
    </location>
</feature>
<dbReference type="Pfam" id="PF03235">
    <property type="entry name" value="GmrSD_N"/>
    <property type="match status" value="1"/>
</dbReference>
<dbReference type="PATRIC" id="fig|1158607.3.peg.1195"/>
<evidence type="ECO:0008006" key="5">
    <source>
        <dbReference type="Google" id="ProtNLM"/>
    </source>
</evidence>